<gene>
    <name evidence="3" type="primary">LOC115736055</name>
</gene>
<protein>
    <submittedName>
        <fullName evidence="3">Uncharacterized protein LOC115736055 isoform X1</fullName>
    </submittedName>
</protein>
<dbReference type="Gene3D" id="3.40.630.30">
    <property type="match status" value="1"/>
</dbReference>
<evidence type="ECO:0000259" key="1">
    <source>
        <dbReference type="PROSITE" id="PS51186"/>
    </source>
</evidence>
<dbReference type="Pfam" id="PF00583">
    <property type="entry name" value="Acetyltransf_1"/>
    <property type="match status" value="1"/>
</dbReference>
<dbReference type="SUPFAM" id="SSF55729">
    <property type="entry name" value="Acyl-CoA N-acyltransferases (Nat)"/>
    <property type="match status" value="1"/>
</dbReference>
<dbReference type="RefSeq" id="XP_048134197.1">
    <property type="nucleotide sequence ID" value="XM_048278240.1"/>
</dbReference>
<dbReference type="GeneID" id="115736055"/>
<sequence>MATSSTYAALTSVFTLSLSPPLLSSFSSSASAAAAAAASSSFQCLYPSRTRRKLVWVLNPRAPGGPVCSTQVLKEGTRDESAIDKSLLDFEEASSDDELWAASCLRVRTFNQFKPSTYAVEDHKRSLAECEFEALKERIAGKREGFRRVSCINATLPMSQIMTGSNDLFSTCKFSKSGKDRVVVATLDLNQCLWLPDEIVGARPEQGIGADFARAYLSNVCVAEELQRNGLGYALIAKSKIVAKKWGITDLYVHVAVDNEAAKNLYMKSGFAYESEEPAWQARFLDRPRRILLWSSVATSHDL</sequence>
<dbReference type="Proteomes" id="UP000827889">
    <property type="component" value="Chromosome 4"/>
</dbReference>
<dbReference type="InterPro" id="IPR016181">
    <property type="entry name" value="Acyl_CoA_acyltransferase"/>
</dbReference>
<accession>A0ABM3HC65</accession>
<name>A0ABM3HC65_9MYRT</name>
<dbReference type="PANTHER" id="PTHR47876">
    <property type="entry name" value="OS08G0260000 PROTEIN"/>
    <property type="match status" value="1"/>
</dbReference>
<feature type="domain" description="N-acetyltransferase" evidence="1">
    <location>
        <begin position="193"/>
        <end position="290"/>
    </location>
</feature>
<dbReference type="CDD" id="cd04301">
    <property type="entry name" value="NAT_SF"/>
    <property type="match status" value="1"/>
</dbReference>
<evidence type="ECO:0000313" key="3">
    <source>
        <dbReference type="RefSeq" id="XP_048134197.1"/>
    </source>
</evidence>
<dbReference type="InterPro" id="IPR000182">
    <property type="entry name" value="GNAT_dom"/>
</dbReference>
<dbReference type="PROSITE" id="PS51186">
    <property type="entry name" value="GNAT"/>
    <property type="match status" value="1"/>
</dbReference>
<proteinExistence type="predicted"/>
<evidence type="ECO:0000313" key="2">
    <source>
        <dbReference type="Proteomes" id="UP000827889"/>
    </source>
</evidence>
<dbReference type="PANTHER" id="PTHR47876:SF2">
    <property type="entry name" value="GCN5-RELATED N-ACETYLTRANSFERASE 7, CHLOROPLASTIC"/>
    <property type="match status" value="1"/>
</dbReference>
<keyword evidence="2" id="KW-1185">Reference proteome</keyword>
<reference evidence="3" key="1">
    <citation type="submission" date="2025-08" db="UniProtKB">
        <authorList>
            <consortium name="RefSeq"/>
        </authorList>
    </citation>
    <scope>IDENTIFICATION</scope>
    <source>
        <tissue evidence="3">Leaf</tissue>
    </source>
</reference>
<organism evidence="2 3">
    <name type="scientific">Rhodamnia argentea</name>
    <dbReference type="NCBI Taxonomy" id="178133"/>
    <lineage>
        <taxon>Eukaryota</taxon>
        <taxon>Viridiplantae</taxon>
        <taxon>Streptophyta</taxon>
        <taxon>Embryophyta</taxon>
        <taxon>Tracheophyta</taxon>
        <taxon>Spermatophyta</taxon>
        <taxon>Magnoliopsida</taxon>
        <taxon>eudicotyledons</taxon>
        <taxon>Gunneridae</taxon>
        <taxon>Pentapetalae</taxon>
        <taxon>rosids</taxon>
        <taxon>malvids</taxon>
        <taxon>Myrtales</taxon>
        <taxon>Myrtaceae</taxon>
        <taxon>Myrtoideae</taxon>
        <taxon>Myrteae</taxon>
        <taxon>Australasian group</taxon>
        <taxon>Rhodamnia</taxon>
    </lineage>
</organism>